<reference evidence="2 3" key="1">
    <citation type="submission" date="2019-08" db="EMBL/GenBank/DDBJ databases">
        <title>Draft genome for granaticin producer strain Streptomyces parvus C05.</title>
        <authorList>
            <person name="Gonzalez-Pimentel J.L."/>
        </authorList>
    </citation>
    <scope>NUCLEOTIDE SEQUENCE [LARGE SCALE GENOMIC DNA]</scope>
    <source>
        <strain evidence="2 3">C05</strain>
    </source>
</reference>
<accession>A0A5D4IFL5</accession>
<sequence>MTVWSLILLVCAVGVLVSLIVGVVAAAIPDASADHWSDRCRRGFRAFVATMTLYIAFVLMVVAVRAALV</sequence>
<dbReference type="AlphaFoldDB" id="A0A5D4IFL5"/>
<proteinExistence type="predicted"/>
<keyword evidence="1" id="KW-0812">Transmembrane</keyword>
<evidence type="ECO:0000313" key="3">
    <source>
        <dbReference type="Proteomes" id="UP000323242"/>
    </source>
</evidence>
<dbReference type="EMBL" id="VSZQ01000230">
    <property type="protein sequence ID" value="TYR51656.1"/>
    <property type="molecule type" value="Genomic_DNA"/>
</dbReference>
<dbReference type="RefSeq" id="WP_148904504.1">
    <property type="nucleotide sequence ID" value="NZ_VSZQ01000230.1"/>
</dbReference>
<keyword evidence="1" id="KW-1133">Transmembrane helix</keyword>
<keyword evidence="3" id="KW-1185">Reference proteome</keyword>
<gene>
    <name evidence="2" type="ORF">FY004_31005</name>
</gene>
<evidence type="ECO:0000313" key="2">
    <source>
        <dbReference type="EMBL" id="TYR51656.1"/>
    </source>
</evidence>
<name>A0A5D4IFL5_9ACTN</name>
<evidence type="ECO:0000256" key="1">
    <source>
        <dbReference type="SAM" id="Phobius"/>
    </source>
</evidence>
<comment type="caution">
    <text evidence="2">The sequence shown here is derived from an EMBL/GenBank/DDBJ whole genome shotgun (WGS) entry which is preliminary data.</text>
</comment>
<feature type="transmembrane region" description="Helical" evidence="1">
    <location>
        <begin position="6"/>
        <end position="28"/>
    </location>
</feature>
<protein>
    <submittedName>
        <fullName evidence="2">Uncharacterized protein</fullName>
    </submittedName>
</protein>
<keyword evidence="1" id="KW-0472">Membrane</keyword>
<feature type="transmembrane region" description="Helical" evidence="1">
    <location>
        <begin position="48"/>
        <end position="68"/>
    </location>
</feature>
<dbReference type="Proteomes" id="UP000323242">
    <property type="component" value="Unassembled WGS sequence"/>
</dbReference>
<organism evidence="2 3">
    <name type="scientific">Streptomyces parvus</name>
    <dbReference type="NCBI Taxonomy" id="66428"/>
    <lineage>
        <taxon>Bacteria</taxon>
        <taxon>Bacillati</taxon>
        <taxon>Actinomycetota</taxon>
        <taxon>Actinomycetes</taxon>
        <taxon>Kitasatosporales</taxon>
        <taxon>Streptomycetaceae</taxon>
        <taxon>Streptomyces</taxon>
    </lineage>
</organism>